<dbReference type="SUPFAM" id="SSF55729">
    <property type="entry name" value="Acyl-CoA N-acyltransferases (Nat)"/>
    <property type="match status" value="1"/>
</dbReference>
<dbReference type="GO" id="GO:0016779">
    <property type="term" value="F:nucleotidyltransferase activity"/>
    <property type="evidence" value="ECO:0007669"/>
    <property type="project" value="UniProtKB-KW"/>
</dbReference>
<comment type="caution">
    <text evidence="2">The sequence shown here is derived from an EMBL/GenBank/DDBJ whole genome shotgun (WGS) entry which is preliminary data.</text>
</comment>
<dbReference type="InterPro" id="IPR000182">
    <property type="entry name" value="GNAT_dom"/>
</dbReference>
<dbReference type="Pfam" id="PF00583">
    <property type="entry name" value="Acetyltransf_1"/>
    <property type="match status" value="1"/>
</dbReference>
<dbReference type="InterPro" id="IPR016181">
    <property type="entry name" value="Acyl_CoA_acyltransferase"/>
</dbReference>
<dbReference type="PANTHER" id="PTHR43415">
    <property type="entry name" value="SPERMIDINE N(1)-ACETYLTRANSFERASE"/>
    <property type="match status" value="1"/>
</dbReference>
<reference evidence="2 3" key="1">
    <citation type="submission" date="2016-07" db="EMBL/GenBank/DDBJ databases">
        <title>Caryophanon latum genome sequencing.</title>
        <authorList>
            <person name="Verma A."/>
            <person name="Pal Y."/>
            <person name="Krishnamurthi S."/>
        </authorList>
    </citation>
    <scope>NUCLEOTIDE SEQUENCE [LARGE SCALE GENOMIC DNA]</scope>
    <source>
        <strain evidence="2 3">DSM 14151</strain>
    </source>
</reference>
<dbReference type="Proteomes" id="UP000093482">
    <property type="component" value="Unassembled WGS sequence"/>
</dbReference>
<evidence type="ECO:0000313" key="3">
    <source>
        <dbReference type="Proteomes" id="UP000093482"/>
    </source>
</evidence>
<dbReference type="PROSITE" id="PS51186">
    <property type="entry name" value="GNAT"/>
    <property type="match status" value="1"/>
</dbReference>
<evidence type="ECO:0000259" key="1">
    <source>
        <dbReference type="PROSITE" id="PS51186"/>
    </source>
</evidence>
<evidence type="ECO:0000313" key="2">
    <source>
        <dbReference type="EMBL" id="OCS91748.1"/>
    </source>
</evidence>
<feature type="domain" description="N-acetyltransferase" evidence="1">
    <location>
        <begin position="2"/>
        <end position="169"/>
    </location>
</feature>
<keyword evidence="3" id="KW-1185">Reference proteome</keyword>
<gene>
    <name evidence="2" type="ORF">A6K76_01135</name>
</gene>
<keyword evidence="2" id="KW-0808">Transferase</keyword>
<dbReference type="AlphaFoldDB" id="A0A1C0YX62"/>
<organism evidence="2 3">
    <name type="scientific">Caryophanon latum</name>
    <dbReference type="NCBI Taxonomy" id="33977"/>
    <lineage>
        <taxon>Bacteria</taxon>
        <taxon>Bacillati</taxon>
        <taxon>Bacillota</taxon>
        <taxon>Bacilli</taxon>
        <taxon>Bacillales</taxon>
        <taxon>Caryophanaceae</taxon>
        <taxon>Caryophanon</taxon>
    </lineage>
</organism>
<proteinExistence type="predicted"/>
<dbReference type="GO" id="GO:0016747">
    <property type="term" value="F:acyltransferase activity, transferring groups other than amino-acyl groups"/>
    <property type="evidence" value="ECO:0007669"/>
    <property type="project" value="InterPro"/>
</dbReference>
<protein>
    <submittedName>
        <fullName evidence="2">Aminoglycoside adenylyltransferase</fullName>
    </submittedName>
</protein>
<dbReference type="CDD" id="cd04301">
    <property type="entry name" value="NAT_SF"/>
    <property type="match status" value="1"/>
</dbReference>
<dbReference type="EMBL" id="MATO01000023">
    <property type="protein sequence ID" value="OCS91748.1"/>
    <property type="molecule type" value="Genomic_DNA"/>
</dbReference>
<keyword evidence="2" id="KW-0548">Nucleotidyltransferase</keyword>
<name>A0A1C0YX62_9BACL</name>
<sequence length="179" mass="20531">MLQLQPFTAKDFEQLIDWVSTDAFLLQWGGPAFTYPLTTAQLHQYIFGANVEDATTYVFKAIDSTTNACIGHISIGRVDRIYRCARIGKVLIAPEHRGKGYGGQLMNEALTYAFGELQLERVTLGVFDFNEAAIQCYEKIGFTQHRFIENARAYHNTYWHLIEMELTKERWLAAQRITV</sequence>
<dbReference type="Gene3D" id="3.40.630.30">
    <property type="match status" value="1"/>
</dbReference>
<accession>A0A1C0YX62</accession>
<dbReference type="PANTHER" id="PTHR43415:SF5">
    <property type="entry name" value="ACETYLTRANSFERASE"/>
    <property type="match status" value="1"/>
</dbReference>
<dbReference type="OrthoDB" id="5419426at2"/>
<dbReference type="RefSeq" id="WP_066463030.1">
    <property type="nucleotide sequence ID" value="NZ_MATO01000023.1"/>
</dbReference>